<reference evidence="1 2" key="1">
    <citation type="journal article" date="2021" name="Genome Biol.">
        <title>AFLAP: assembly-free linkage analysis pipeline using k-mers from genome sequencing data.</title>
        <authorList>
            <person name="Fletcher K."/>
            <person name="Zhang L."/>
            <person name="Gil J."/>
            <person name="Han R."/>
            <person name="Cavanaugh K."/>
            <person name="Michelmore R."/>
        </authorList>
    </citation>
    <scope>NUCLEOTIDE SEQUENCE [LARGE SCALE GENOMIC DNA]</scope>
    <source>
        <strain evidence="1 2">SF5</strain>
    </source>
</reference>
<gene>
    <name evidence="1" type="ORF">CCR75_009824</name>
</gene>
<dbReference type="RefSeq" id="XP_067818614.1">
    <property type="nucleotide sequence ID" value="XM_067967860.1"/>
</dbReference>
<dbReference type="KEGG" id="blac:94353531"/>
<dbReference type="Proteomes" id="UP000294530">
    <property type="component" value="Unassembled WGS sequence"/>
</dbReference>
<comment type="caution">
    <text evidence="1">The sequence shown here is derived from an EMBL/GenBank/DDBJ whole genome shotgun (WGS) entry which is preliminary data.</text>
</comment>
<accession>A0A976FLL7</accession>
<keyword evidence="2" id="KW-1185">Reference proteome</keyword>
<organism evidence="1 2">
    <name type="scientific">Bremia lactucae</name>
    <name type="common">Lettuce downy mildew</name>
    <dbReference type="NCBI Taxonomy" id="4779"/>
    <lineage>
        <taxon>Eukaryota</taxon>
        <taxon>Sar</taxon>
        <taxon>Stramenopiles</taxon>
        <taxon>Oomycota</taxon>
        <taxon>Peronosporomycetes</taxon>
        <taxon>Peronosporales</taxon>
        <taxon>Peronosporaceae</taxon>
        <taxon>Bremia</taxon>
    </lineage>
</organism>
<protein>
    <submittedName>
        <fullName evidence="1">Uncharacterized protein</fullName>
    </submittedName>
</protein>
<sequence length="81" mass="9275">MKLTVLFATRSTTRLRRVSAPVKPRYYVNKMLNTGMSGVSVSVQVHLQMWNRCVFSYVPMHSHTERDKEICQVSAKGFAVI</sequence>
<dbReference type="GeneID" id="94353531"/>
<dbReference type="EMBL" id="SHOA02000012">
    <property type="protein sequence ID" value="TDH69115.1"/>
    <property type="molecule type" value="Genomic_DNA"/>
</dbReference>
<name>A0A976FLL7_BRELC</name>
<evidence type="ECO:0000313" key="2">
    <source>
        <dbReference type="Proteomes" id="UP000294530"/>
    </source>
</evidence>
<evidence type="ECO:0000313" key="1">
    <source>
        <dbReference type="EMBL" id="TDH69115.1"/>
    </source>
</evidence>
<dbReference type="AlphaFoldDB" id="A0A976FLL7"/>
<proteinExistence type="predicted"/>